<sequence length="130" mass="14625">MEYLFVNEREPSGRVRLQGQEIKKVEAFRYLGSTVQGNRECGKEVKKCVEAGWNGWRVSAKMKEVSKTVARPAMLGGLETAAELEVAEMKMLRLALGVGRTERLRKESIRGTAQGDTLDHDTLYFIQMSS</sequence>
<dbReference type="EMBL" id="RHFK02000009">
    <property type="protein sequence ID" value="TWW71465.1"/>
    <property type="molecule type" value="Genomic_DNA"/>
</dbReference>
<evidence type="ECO:0000313" key="1">
    <source>
        <dbReference type="EMBL" id="TWW71465.1"/>
    </source>
</evidence>
<dbReference type="PANTHER" id="PTHR46238">
    <property type="entry name" value="REVERSE TRANSCRIPTASE DOMAIN-CONTAINING PROTEIN"/>
    <property type="match status" value="1"/>
</dbReference>
<comment type="caution">
    <text evidence="1">The sequence shown here is derived from an EMBL/GenBank/DDBJ whole genome shotgun (WGS) entry which is preliminary data.</text>
</comment>
<reference evidence="1 2" key="1">
    <citation type="submission" date="2019-04" db="EMBL/GenBank/DDBJ databases">
        <title>Chromosome genome assembly for Takifugu flavidus.</title>
        <authorList>
            <person name="Xiao S."/>
        </authorList>
    </citation>
    <scope>NUCLEOTIDE SEQUENCE [LARGE SCALE GENOMIC DNA]</scope>
    <source>
        <strain evidence="1">HTHZ2018</strain>
        <tissue evidence="1">Muscle</tissue>
    </source>
</reference>
<gene>
    <name evidence="1" type="ORF">D4764_17G0009480</name>
</gene>
<accession>A0A5C6NWX5</accession>
<dbReference type="AlphaFoldDB" id="A0A5C6NWX5"/>
<dbReference type="Proteomes" id="UP000324091">
    <property type="component" value="Chromosome 17"/>
</dbReference>
<protein>
    <submittedName>
        <fullName evidence="1">Uncharacterized protein</fullName>
    </submittedName>
</protein>
<evidence type="ECO:0000313" key="2">
    <source>
        <dbReference type="Proteomes" id="UP000324091"/>
    </source>
</evidence>
<keyword evidence="2" id="KW-1185">Reference proteome</keyword>
<organism evidence="1 2">
    <name type="scientific">Takifugu flavidus</name>
    <name type="common">sansaifugu</name>
    <dbReference type="NCBI Taxonomy" id="433684"/>
    <lineage>
        <taxon>Eukaryota</taxon>
        <taxon>Metazoa</taxon>
        <taxon>Chordata</taxon>
        <taxon>Craniata</taxon>
        <taxon>Vertebrata</taxon>
        <taxon>Euteleostomi</taxon>
        <taxon>Actinopterygii</taxon>
        <taxon>Neopterygii</taxon>
        <taxon>Teleostei</taxon>
        <taxon>Neoteleostei</taxon>
        <taxon>Acanthomorphata</taxon>
        <taxon>Eupercaria</taxon>
        <taxon>Tetraodontiformes</taxon>
        <taxon>Tetradontoidea</taxon>
        <taxon>Tetraodontidae</taxon>
        <taxon>Takifugu</taxon>
    </lineage>
</organism>
<dbReference type="PANTHER" id="PTHR46238:SF8">
    <property type="entry name" value="ENDONUCLEASE_EXONUCLEASE_PHOSPHATASE DOMAIN-CONTAINING PROTEIN"/>
    <property type="match status" value="1"/>
</dbReference>
<name>A0A5C6NWX5_9TELE</name>
<proteinExistence type="predicted"/>